<gene>
    <name evidence="2" type="ORF">BBA_09867</name>
</gene>
<name>J4VR92_BEAB2</name>
<reference evidence="2 3" key="1">
    <citation type="journal article" date="2012" name="Sci. Rep.">
        <title>Genomic perspectives on the evolution of fungal entomopathogenicity in Beauveria bassiana.</title>
        <authorList>
            <person name="Xiao G."/>
            <person name="Ying S.H."/>
            <person name="Zheng P."/>
            <person name="Wang Z.L."/>
            <person name="Zhang S."/>
            <person name="Xie X.Q."/>
            <person name="Shang Y."/>
            <person name="St Leger R.J."/>
            <person name="Zhao G.P."/>
            <person name="Wang C."/>
            <person name="Feng M.G."/>
        </authorList>
    </citation>
    <scope>NUCLEOTIDE SEQUENCE [LARGE SCALE GENOMIC DNA]</scope>
    <source>
        <strain evidence="2 3">ARSEF 2860</strain>
    </source>
</reference>
<dbReference type="RefSeq" id="XP_008603186.1">
    <property type="nucleotide sequence ID" value="XM_008604964.1"/>
</dbReference>
<evidence type="ECO:0000313" key="3">
    <source>
        <dbReference type="Proteomes" id="UP000002762"/>
    </source>
</evidence>
<dbReference type="HOGENOM" id="CLU_073352_0_0_1"/>
<keyword evidence="3" id="KW-1185">Reference proteome</keyword>
<protein>
    <submittedName>
        <fullName evidence="2">Uncharacterized protein</fullName>
    </submittedName>
</protein>
<feature type="region of interest" description="Disordered" evidence="1">
    <location>
        <begin position="1"/>
        <end position="99"/>
    </location>
</feature>
<evidence type="ECO:0000313" key="2">
    <source>
        <dbReference type="EMBL" id="EJP61165.1"/>
    </source>
</evidence>
<dbReference type="InParanoid" id="J4VR92"/>
<organism evidence="2 3">
    <name type="scientific">Beauveria bassiana (strain ARSEF 2860)</name>
    <name type="common">White muscardine disease fungus</name>
    <name type="synonym">Tritirachium shiotae</name>
    <dbReference type="NCBI Taxonomy" id="655819"/>
    <lineage>
        <taxon>Eukaryota</taxon>
        <taxon>Fungi</taxon>
        <taxon>Dikarya</taxon>
        <taxon>Ascomycota</taxon>
        <taxon>Pezizomycotina</taxon>
        <taxon>Sordariomycetes</taxon>
        <taxon>Hypocreomycetidae</taxon>
        <taxon>Hypocreales</taxon>
        <taxon>Cordycipitaceae</taxon>
        <taxon>Beauveria</taxon>
    </lineage>
</organism>
<dbReference type="EMBL" id="JH725221">
    <property type="protein sequence ID" value="EJP61165.1"/>
    <property type="molecule type" value="Genomic_DNA"/>
</dbReference>
<dbReference type="AlphaFoldDB" id="J4VR92"/>
<feature type="compositionally biased region" description="Polar residues" evidence="1">
    <location>
        <begin position="85"/>
        <end position="97"/>
    </location>
</feature>
<evidence type="ECO:0000256" key="1">
    <source>
        <dbReference type="SAM" id="MobiDB-lite"/>
    </source>
</evidence>
<dbReference type="Proteomes" id="UP000002762">
    <property type="component" value="Unassembled WGS sequence"/>
</dbReference>
<sequence>MPIDQSRPDAPQPHPDPNQSREPTAGELECYHNDRVSFSGMEHNVTKATGNHPDGPMLEKGYENVPPGHPGHPGNHIGVPHDDPGTQSPSSSNSKTVTALPGAPGQYAQVPEMKAYDPISSPSQAAQTSAINCYKRLESASPKLVADFRSYFHDWQETWSGHFSSSAEDRCYTSEFDKLVEMGKEILPLVNYMLLNDDNFTAVFLYNALEDDTRYRVDPDDVLNFLTLQRQQNLIVDLNRDRKWLLVKWLLIETGCQGITICKGTAAHLQRMITAFVETAALGIEAKLPIKRPAQQHGHENIAWVGTSWKIQLLSGVKTVVDIAYICP</sequence>
<accession>J4VR92</accession>
<proteinExistence type="predicted"/>
<dbReference type="GeneID" id="19892879"/>